<comment type="caution">
    <text evidence="1">The sequence shown here is derived from an EMBL/GenBank/DDBJ whole genome shotgun (WGS) entry which is preliminary data.</text>
</comment>
<evidence type="ECO:0000313" key="1">
    <source>
        <dbReference type="EMBL" id="GFH22817.1"/>
    </source>
</evidence>
<sequence length="61" mass="6849">MPCKGDPTNWPWHLGKLDTETLFLYFRGCKSQDDLTIYLVTLVRNVIGKVFGSATKLTSDG</sequence>
<reference evidence="1 2" key="1">
    <citation type="submission" date="2020-02" db="EMBL/GenBank/DDBJ databases">
        <title>Draft genome sequence of Haematococcus lacustris strain NIES-144.</title>
        <authorList>
            <person name="Morimoto D."/>
            <person name="Nakagawa S."/>
            <person name="Yoshida T."/>
            <person name="Sawayama S."/>
        </authorList>
    </citation>
    <scope>NUCLEOTIDE SEQUENCE [LARGE SCALE GENOMIC DNA]</scope>
    <source>
        <strain evidence="1 2">NIES-144</strain>
    </source>
</reference>
<dbReference type="Proteomes" id="UP000485058">
    <property type="component" value="Unassembled WGS sequence"/>
</dbReference>
<gene>
    <name evidence="1" type="ORF">HaLaN_20334</name>
</gene>
<dbReference type="AlphaFoldDB" id="A0A699ZJ75"/>
<organism evidence="1 2">
    <name type="scientific">Haematococcus lacustris</name>
    <name type="common">Green alga</name>
    <name type="synonym">Haematococcus pluvialis</name>
    <dbReference type="NCBI Taxonomy" id="44745"/>
    <lineage>
        <taxon>Eukaryota</taxon>
        <taxon>Viridiplantae</taxon>
        <taxon>Chlorophyta</taxon>
        <taxon>core chlorophytes</taxon>
        <taxon>Chlorophyceae</taxon>
        <taxon>CS clade</taxon>
        <taxon>Chlamydomonadales</taxon>
        <taxon>Haematococcaceae</taxon>
        <taxon>Haematococcus</taxon>
    </lineage>
</organism>
<dbReference type="EMBL" id="BLLF01002130">
    <property type="protein sequence ID" value="GFH22817.1"/>
    <property type="molecule type" value="Genomic_DNA"/>
</dbReference>
<keyword evidence="2" id="KW-1185">Reference proteome</keyword>
<evidence type="ECO:0000313" key="2">
    <source>
        <dbReference type="Proteomes" id="UP000485058"/>
    </source>
</evidence>
<accession>A0A699ZJ75</accession>
<proteinExistence type="predicted"/>
<protein>
    <submittedName>
        <fullName evidence="1">Uncharacterized protein</fullName>
    </submittedName>
</protein>
<feature type="non-terminal residue" evidence="1">
    <location>
        <position position="61"/>
    </location>
</feature>
<name>A0A699ZJ75_HAELA</name>